<organism evidence="1 2">
    <name type="scientific">Coleofasciculus chthonoplastes PCC 7420</name>
    <dbReference type="NCBI Taxonomy" id="118168"/>
    <lineage>
        <taxon>Bacteria</taxon>
        <taxon>Bacillati</taxon>
        <taxon>Cyanobacteriota</taxon>
        <taxon>Cyanophyceae</taxon>
        <taxon>Coleofasciculales</taxon>
        <taxon>Coleofasciculaceae</taxon>
        <taxon>Coleofasciculus</taxon>
    </lineage>
</organism>
<sequence>MPPILSPSEDFKSIILQARRLKPQLHKRNLPSLWQASLARVLFVRAGL</sequence>
<evidence type="ECO:0000313" key="1">
    <source>
        <dbReference type="EMBL" id="EDX71661.1"/>
    </source>
</evidence>
<dbReference type="AlphaFoldDB" id="B4W240"/>
<dbReference type="HOGENOM" id="CLU_3151618_0_0_3"/>
<protein>
    <submittedName>
        <fullName evidence="1">Uncharacterized protein</fullName>
    </submittedName>
</protein>
<dbReference type="STRING" id="118168.MC7420_2327"/>
<accession>B4W240</accession>
<keyword evidence="2" id="KW-1185">Reference proteome</keyword>
<proteinExistence type="predicted"/>
<gene>
    <name evidence="1" type="ORF">MC7420_2327</name>
</gene>
<name>B4W240_9CYAN</name>
<dbReference type="EMBL" id="DS989870">
    <property type="protein sequence ID" value="EDX71661.1"/>
    <property type="molecule type" value="Genomic_DNA"/>
</dbReference>
<reference evidence="1 2" key="1">
    <citation type="submission" date="2008-07" db="EMBL/GenBank/DDBJ databases">
        <authorList>
            <person name="Tandeau de Marsac N."/>
            <person name="Ferriera S."/>
            <person name="Johnson J."/>
            <person name="Kravitz S."/>
            <person name="Beeson K."/>
            <person name="Sutton G."/>
            <person name="Rogers Y.-H."/>
            <person name="Friedman R."/>
            <person name="Frazier M."/>
            <person name="Venter J.C."/>
        </authorList>
    </citation>
    <scope>NUCLEOTIDE SEQUENCE [LARGE SCALE GENOMIC DNA]</scope>
    <source>
        <strain evidence="1 2">PCC 7420</strain>
    </source>
</reference>
<dbReference type="Proteomes" id="UP000003835">
    <property type="component" value="Unassembled WGS sequence"/>
</dbReference>
<evidence type="ECO:0000313" key="2">
    <source>
        <dbReference type="Proteomes" id="UP000003835"/>
    </source>
</evidence>